<comment type="caution">
    <text evidence="1">The sequence shown here is derived from an EMBL/GenBank/DDBJ whole genome shotgun (WGS) entry which is preliminary data.</text>
</comment>
<keyword evidence="2" id="KW-1185">Reference proteome</keyword>
<dbReference type="AlphaFoldDB" id="A0AAV3U1H6"/>
<evidence type="ECO:0000313" key="2">
    <source>
        <dbReference type="Proteomes" id="UP001409585"/>
    </source>
</evidence>
<accession>A0AAV3U1H6</accession>
<evidence type="ECO:0000313" key="1">
    <source>
        <dbReference type="EMBL" id="GAA4941501.1"/>
    </source>
</evidence>
<organism evidence="1 2">
    <name type="scientific">Halioxenophilus aromaticivorans</name>
    <dbReference type="NCBI Taxonomy" id="1306992"/>
    <lineage>
        <taxon>Bacteria</taxon>
        <taxon>Pseudomonadati</taxon>
        <taxon>Pseudomonadota</taxon>
        <taxon>Gammaproteobacteria</taxon>
        <taxon>Alteromonadales</taxon>
        <taxon>Alteromonadaceae</taxon>
        <taxon>Halioxenophilus</taxon>
    </lineage>
</organism>
<dbReference type="Proteomes" id="UP001409585">
    <property type="component" value="Unassembled WGS sequence"/>
</dbReference>
<protein>
    <submittedName>
        <fullName evidence="1">Uncharacterized protein</fullName>
    </submittedName>
</protein>
<dbReference type="EMBL" id="BAABLX010000012">
    <property type="protein sequence ID" value="GAA4941501.1"/>
    <property type="molecule type" value="Genomic_DNA"/>
</dbReference>
<sequence>MLITMIEILSTKTNRQWRVVGAGCSPVDIAIIDVDRITDAHEIQRLAEQADYVVTLGRRKVHKDYIPLPKPLRTAQLLKSLSAVALAQNSSGRLMSSQLKSYS</sequence>
<reference evidence="2" key="1">
    <citation type="journal article" date="2019" name="Int. J. Syst. Evol. Microbiol.">
        <title>The Global Catalogue of Microorganisms (GCM) 10K type strain sequencing project: providing services to taxonomists for standard genome sequencing and annotation.</title>
        <authorList>
            <consortium name="The Broad Institute Genomics Platform"/>
            <consortium name="The Broad Institute Genome Sequencing Center for Infectious Disease"/>
            <person name="Wu L."/>
            <person name="Ma J."/>
        </authorList>
    </citation>
    <scope>NUCLEOTIDE SEQUENCE [LARGE SCALE GENOMIC DNA]</scope>
    <source>
        <strain evidence="2">JCM 19134</strain>
    </source>
</reference>
<proteinExistence type="predicted"/>
<name>A0AAV3U1H6_9ALTE</name>
<gene>
    <name evidence="1" type="ORF">GCM10025791_19950</name>
</gene>